<evidence type="ECO:0000313" key="5">
    <source>
        <dbReference type="EMBL" id="MFD2757675.1"/>
    </source>
</evidence>
<dbReference type="Proteomes" id="UP001597492">
    <property type="component" value="Unassembled WGS sequence"/>
</dbReference>
<name>A0ABW5UZA5_9MICO</name>
<dbReference type="SUPFAM" id="SSF53720">
    <property type="entry name" value="ALDH-like"/>
    <property type="match status" value="1"/>
</dbReference>
<evidence type="ECO:0000256" key="2">
    <source>
        <dbReference type="ARBA" id="ARBA00023027"/>
    </source>
</evidence>
<evidence type="ECO:0000256" key="1">
    <source>
        <dbReference type="ARBA" id="ARBA00023002"/>
    </source>
</evidence>
<feature type="compositionally biased region" description="Basic and acidic residues" evidence="3">
    <location>
        <begin position="15"/>
        <end position="52"/>
    </location>
</feature>
<dbReference type="RefSeq" id="WP_019618332.1">
    <property type="nucleotide sequence ID" value="NZ_JBHUNE010000003.1"/>
</dbReference>
<dbReference type="Gene3D" id="3.40.605.10">
    <property type="entry name" value="Aldehyde Dehydrogenase, Chain A, domain 1"/>
    <property type="match status" value="1"/>
</dbReference>
<feature type="region of interest" description="Disordered" evidence="3">
    <location>
        <begin position="111"/>
        <end position="132"/>
    </location>
</feature>
<keyword evidence="6" id="KW-1185">Reference proteome</keyword>
<dbReference type="InterPro" id="IPR015590">
    <property type="entry name" value="Aldehyde_DH_dom"/>
</dbReference>
<feature type="region of interest" description="Disordered" evidence="3">
    <location>
        <begin position="1"/>
        <end position="92"/>
    </location>
</feature>
<reference evidence="6" key="1">
    <citation type="journal article" date="2019" name="Int. J. Syst. Evol. Microbiol.">
        <title>The Global Catalogue of Microorganisms (GCM) 10K type strain sequencing project: providing services to taxonomists for standard genome sequencing and annotation.</title>
        <authorList>
            <consortium name="The Broad Institute Genomics Platform"/>
            <consortium name="The Broad Institute Genome Sequencing Center for Infectious Disease"/>
            <person name="Wu L."/>
            <person name="Ma J."/>
        </authorList>
    </citation>
    <scope>NUCLEOTIDE SEQUENCE [LARGE SCALE GENOMIC DNA]</scope>
    <source>
        <strain evidence="6">TISTR 1514</strain>
    </source>
</reference>
<dbReference type="EMBL" id="JBHUNE010000003">
    <property type="protein sequence ID" value="MFD2757675.1"/>
    <property type="molecule type" value="Genomic_DNA"/>
</dbReference>
<evidence type="ECO:0000256" key="3">
    <source>
        <dbReference type="SAM" id="MobiDB-lite"/>
    </source>
</evidence>
<dbReference type="InterPro" id="IPR016162">
    <property type="entry name" value="Ald_DH_N"/>
</dbReference>
<feature type="domain" description="Aldehyde dehydrogenase" evidence="4">
    <location>
        <begin position="713"/>
        <end position="1133"/>
    </location>
</feature>
<evidence type="ECO:0000313" key="6">
    <source>
        <dbReference type="Proteomes" id="UP001597492"/>
    </source>
</evidence>
<comment type="caution">
    <text evidence="5">The sequence shown here is derived from an EMBL/GenBank/DDBJ whole genome shotgun (WGS) entry which is preliminary data.</text>
</comment>
<proteinExistence type="predicted"/>
<dbReference type="PANTHER" id="PTHR42862">
    <property type="entry name" value="DELTA-1-PYRROLINE-5-CARBOXYLATE DEHYDROGENASE 1, ISOFORM A-RELATED"/>
    <property type="match status" value="1"/>
</dbReference>
<protein>
    <submittedName>
        <fullName evidence="5">Aldehyde dehydrogenase family protein</fullName>
    </submittedName>
</protein>
<sequence>MARFLPPDGAGDARGPAREELSQARARRVERADLVRDVMNRKRREDGDDSHGPVDQPAEPIVLEPQPAPDPPREQQRRQEVAPAANAPIDAAVPPALEVLGRWWHDDQRRADEQAARLEAEPNPRRRAKLDDRGDLERALDAAGGATFLRELIDDVLRPDDLLASGFGLHDLADRIPDTLTPATRRRFRLGAFAGPGIPFIAVPAVRRATRGFFGTAVTEAGPEPLTKSIDAVREAGAEARVRPLTDPVLGDRGAEAARARVRTLLAHPHVAEVELDWNTLEPRPCDWDFSGTAERAAGQLAGLLAVAREQPHRPVLMLRATNSRNVELAVDTMIRALGSDLGRGARAGVSLPVDLPDSATLLRRLAGAAHLLREEGAAPLKVGLHRMSDRLRERADALRNGWKVAAYLTDDDVDANMVRLIDAVLAPEHRGVLELELDSTVPFDAAIAAALAPVRQSLTRVVVVVNQGTDERTLARLRELGVEPRQRIAQLPDGAGWRPAASYLRGIVTDAARRHLEAQEPTSADGLGPQQERLLSAIARMQQIPAGQLRRQERIAPEDAPGVTAAIKLELFPEGLFEDEPEPEHLAVRRYETGELLTDDLEALTAETTVLGDRSRLADLTAADREGADDDRDATETGVVTADDEAALANPAETGATPNLTEVVLGLRGGRILRNTFRNDPLSDATLAGVRDWANHIQHRAQRSELGIDEAAEHQLHTTEQVQELLDRAHAAGDSWRQTSGWERAAKLEQIAKALDANRARLIEVAMAETGLAFDEIDRDVSHAIDLANYDAHLARQLDRMQGAEFVPVAVSVGVPGWIMPVTSIVSIVVAALAAGSAMILKPSPRTERTAAIVARVIWATELADGLLQVAGNDYTQLTDEQLGRELIVDPRVERVLMQGTYATASHFLEWRPELPLIGASGGKSSVIVTAAADYDLAAREIARSVVDAAGQNPLRPSTAILVGPAALRSRFAEQLADAVASTRVGYPSDPSVHAGPLVTKATGKAYEMLTHLGEGERWLVEPRRLDDTGRLWTPGVRAGVKTGSPILTNDAAVPVINIVHVDTLDTAIELQNSLDYGLGAGLFSLDRTEIAHWVQQVEAGNLFVNRDVIDNRVQRQPYGGWKRSMIGTKLKSGGPNTLLHLGSWRPAEPAQSHTLHLRGLEESTARLIEALQPGLAFEEFERVRRTALSCQIAWNEEYGEVVDVTNLPIERNLLRYRPAPCLIRASSDATTLELAQVLVAASAARAKIRVSTANELSPGLLRELQGRGAEVRVESDEEFLERMRTEGLLEAPRLRLLGGSRSELFANLSNSVDIAVFSDHVTLAGRLEMLPFLREQAISITAHRFGYQDGRVQNLFPHELVVDHAASLFSGDARLHRPQVDE</sequence>
<keyword evidence="2" id="KW-0520">NAD</keyword>
<dbReference type="InterPro" id="IPR050485">
    <property type="entry name" value="Proline_metab_enzyme"/>
</dbReference>
<dbReference type="PANTHER" id="PTHR42862:SF1">
    <property type="entry name" value="DELTA-1-PYRROLINE-5-CARBOXYLATE DEHYDROGENASE 2, ISOFORM A-RELATED"/>
    <property type="match status" value="1"/>
</dbReference>
<accession>A0ABW5UZA5</accession>
<evidence type="ECO:0000259" key="4">
    <source>
        <dbReference type="Pfam" id="PF00171"/>
    </source>
</evidence>
<dbReference type="InterPro" id="IPR016161">
    <property type="entry name" value="Ald_DH/histidinol_DH"/>
</dbReference>
<dbReference type="Gene3D" id="3.40.309.10">
    <property type="entry name" value="Aldehyde Dehydrogenase, Chain A, domain 2"/>
    <property type="match status" value="1"/>
</dbReference>
<keyword evidence="1" id="KW-0560">Oxidoreductase</keyword>
<gene>
    <name evidence="5" type="ORF">ACFSW7_04680</name>
</gene>
<feature type="compositionally biased region" description="Low complexity" evidence="3">
    <location>
        <begin position="82"/>
        <end position="92"/>
    </location>
</feature>
<organism evidence="5 6">
    <name type="scientific">Gulosibacter faecalis</name>
    <dbReference type="NCBI Taxonomy" id="272240"/>
    <lineage>
        <taxon>Bacteria</taxon>
        <taxon>Bacillati</taxon>
        <taxon>Actinomycetota</taxon>
        <taxon>Actinomycetes</taxon>
        <taxon>Micrococcales</taxon>
        <taxon>Microbacteriaceae</taxon>
        <taxon>Gulosibacter</taxon>
    </lineage>
</organism>
<dbReference type="Pfam" id="PF00171">
    <property type="entry name" value="Aldedh"/>
    <property type="match status" value="1"/>
</dbReference>
<dbReference type="InterPro" id="IPR016163">
    <property type="entry name" value="Ald_DH_C"/>
</dbReference>
<feature type="compositionally biased region" description="Basic and acidic residues" evidence="3">
    <location>
        <begin position="71"/>
        <end position="80"/>
    </location>
</feature>
<dbReference type="Gene3D" id="3.20.20.220">
    <property type="match status" value="1"/>
</dbReference>